<feature type="region of interest" description="Disordered" evidence="2">
    <location>
        <begin position="1"/>
        <end position="26"/>
    </location>
</feature>
<comment type="caution">
    <text evidence="5">The sequence shown here is derived from an EMBL/GenBank/DDBJ whole genome shotgun (WGS) entry which is preliminary data.</text>
</comment>
<evidence type="ECO:0000256" key="2">
    <source>
        <dbReference type="SAM" id="MobiDB-lite"/>
    </source>
</evidence>
<dbReference type="SMART" id="SM00668">
    <property type="entry name" value="CTLH"/>
    <property type="match status" value="1"/>
</dbReference>
<dbReference type="InterPro" id="IPR050618">
    <property type="entry name" value="Ubq-SigPath_Reg"/>
</dbReference>
<evidence type="ECO:0000259" key="4">
    <source>
        <dbReference type="PROSITE" id="PS50897"/>
    </source>
</evidence>
<dbReference type="EMBL" id="JAZHXJ010000316">
    <property type="protein sequence ID" value="KAL1864785.1"/>
    <property type="molecule type" value="Genomic_DNA"/>
</dbReference>
<feature type="domain" description="B30.2/SPRY" evidence="3">
    <location>
        <begin position="5"/>
        <end position="198"/>
    </location>
</feature>
<feature type="compositionally biased region" description="Acidic residues" evidence="2">
    <location>
        <begin position="369"/>
        <end position="378"/>
    </location>
</feature>
<feature type="compositionally biased region" description="Low complexity" evidence="2">
    <location>
        <begin position="381"/>
        <end position="395"/>
    </location>
</feature>
<dbReference type="InterPro" id="IPR024964">
    <property type="entry name" value="CTLH/CRA"/>
</dbReference>
<comment type="function">
    <text evidence="1">Involved in the proteasome-dependent degradation of fructose-1,6-bisphosphatase.</text>
</comment>
<dbReference type="PROSITE" id="PS50897">
    <property type="entry name" value="CTLH"/>
    <property type="match status" value="1"/>
</dbReference>
<dbReference type="CDD" id="cd12909">
    <property type="entry name" value="SPRY_RanBP9_10"/>
    <property type="match status" value="1"/>
</dbReference>
<feature type="region of interest" description="Disordered" evidence="2">
    <location>
        <begin position="339"/>
        <end position="412"/>
    </location>
</feature>
<protein>
    <recommendedName>
        <fullName evidence="7">Protein ssh4</fullName>
    </recommendedName>
</protein>
<reference evidence="5 6" key="1">
    <citation type="journal article" date="2024" name="Commun. Biol.">
        <title>Comparative genomic analysis of thermophilic fungi reveals convergent evolutionary adaptations and gene losses.</title>
        <authorList>
            <person name="Steindorff A.S."/>
            <person name="Aguilar-Pontes M.V."/>
            <person name="Robinson A.J."/>
            <person name="Andreopoulos B."/>
            <person name="LaButti K."/>
            <person name="Kuo A."/>
            <person name="Mondo S."/>
            <person name="Riley R."/>
            <person name="Otillar R."/>
            <person name="Haridas S."/>
            <person name="Lipzen A."/>
            <person name="Grimwood J."/>
            <person name="Schmutz J."/>
            <person name="Clum A."/>
            <person name="Reid I.D."/>
            <person name="Moisan M.C."/>
            <person name="Butler G."/>
            <person name="Nguyen T.T.M."/>
            <person name="Dewar K."/>
            <person name="Conant G."/>
            <person name="Drula E."/>
            <person name="Henrissat B."/>
            <person name="Hansel C."/>
            <person name="Singer S."/>
            <person name="Hutchinson M.I."/>
            <person name="de Vries R.P."/>
            <person name="Natvig D.O."/>
            <person name="Powell A.J."/>
            <person name="Tsang A."/>
            <person name="Grigoriev I.V."/>
        </authorList>
    </citation>
    <scope>NUCLEOTIDE SEQUENCE [LARGE SCALE GENOMIC DNA]</scope>
    <source>
        <strain evidence="5 6">ATCC 24622</strain>
    </source>
</reference>
<proteinExistence type="predicted"/>
<evidence type="ECO:0000259" key="3">
    <source>
        <dbReference type="PROSITE" id="PS50188"/>
    </source>
</evidence>
<evidence type="ECO:0000313" key="5">
    <source>
        <dbReference type="EMBL" id="KAL1864785.1"/>
    </source>
</evidence>
<evidence type="ECO:0000256" key="1">
    <source>
        <dbReference type="ARBA" id="ARBA00002343"/>
    </source>
</evidence>
<dbReference type="Pfam" id="PF00622">
    <property type="entry name" value="SPRY"/>
    <property type="match status" value="1"/>
</dbReference>
<dbReference type="SUPFAM" id="SSF49899">
    <property type="entry name" value="Concanavalin A-like lectins/glucanases"/>
    <property type="match status" value="1"/>
</dbReference>
<dbReference type="InterPro" id="IPR006594">
    <property type="entry name" value="LisH"/>
</dbReference>
<sequence>MTFDLIEKPPAFEEDEEATVSPLPSRWNKDDKHSALEVLGDGYEVKYTGHRSERDHDAAAIRADHYMPPQCGVYYFEVLILHRKREDTTIAIGFSNSSAALSRAPGWEPGSWGYHGDDGNSFASQNIGKPYGPKFGPGDTIGCLVNFRTGTALFTKNGDELGIAFRDINKDAQGKLFPTIGLKKPGDHILANFGQLPFQFDIDGYMRAEKKSIMDRIDKADTSKLAPPWKEKELIQRLVLQFLQHDGYVETARAFAEEVHAEKAALSNEPGMPLEGINVKDDEDARKRQQIRRAVLEGKIDQALKWVNLYYPQVLADHREVYFRLRCRKFIEMIRKDAEETMRQESGADAEKKDTSAAAPSRTTQQHDVEDEEMEEADGSQQPQQQQQQQQQQQPEWDEQMETEGNDGEAAPPIGKLLQEALLYGQDLRAEFDGWDNPEMSRHLDEIFALIAYKNPLKVKEVAHLLDRSGRVAVAEELNSAILHSLGKSSRAALETLYAQTEVFLDILRRDGGDGAFVTVKDVMDSIPTSQLRS</sequence>
<dbReference type="InterPro" id="IPR006595">
    <property type="entry name" value="CTLH_C"/>
</dbReference>
<gene>
    <name evidence="5" type="ORF">VTK73DRAFT_5664</name>
</gene>
<feature type="compositionally biased region" description="Acidic residues" evidence="2">
    <location>
        <begin position="396"/>
        <end position="407"/>
    </location>
</feature>
<dbReference type="PROSITE" id="PS50896">
    <property type="entry name" value="LISH"/>
    <property type="match status" value="1"/>
</dbReference>
<dbReference type="InterPro" id="IPR013320">
    <property type="entry name" value="ConA-like_dom_sf"/>
</dbReference>
<dbReference type="InterPro" id="IPR013144">
    <property type="entry name" value="CRA_dom"/>
</dbReference>
<feature type="compositionally biased region" description="Basic and acidic residues" evidence="2">
    <location>
        <begin position="1"/>
        <end position="11"/>
    </location>
</feature>
<accession>A0ABR3WMI6</accession>
<dbReference type="Pfam" id="PF10607">
    <property type="entry name" value="CTLH"/>
    <property type="match status" value="1"/>
</dbReference>
<dbReference type="PROSITE" id="PS50188">
    <property type="entry name" value="B302_SPRY"/>
    <property type="match status" value="1"/>
</dbReference>
<dbReference type="Gene3D" id="2.60.120.920">
    <property type="match status" value="1"/>
</dbReference>
<dbReference type="InterPro" id="IPR001870">
    <property type="entry name" value="B30.2/SPRY"/>
</dbReference>
<dbReference type="InterPro" id="IPR035782">
    <property type="entry name" value="SPRY_RanBP9/10"/>
</dbReference>
<dbReference type="SMART" id="SM00667">
    <property type="entry name" value="LisH"/>
    <property type="match status" value="1"/>
</dbReference>
<keyword evidence="6" id="KW-1185">Reference proteome</keyword>
<dbReference type="InterPro" id="IPR003877">
    <property type="entry name" value="SPRY_dom"/>
</dbReference>
<dbReference type="InterPro" id="IPR043136">
    <property type="entry name" value="B30.2/SPRY_sf"/>
</dbReference>
<dbReference type="SMART" id="SM00757">
    <property type="entry name" value="CRA"/>
    <property type="match status" value="1"/>
</dbReference>
<evidence type="ECO:0000313" key="6">
    <source>
        <dbReference type="Proteomes" id="UP001586593"/>
    </source>
</evidence>
<dbReference type="Pfam" id="PF08513">
    <property type="entry name" value="LisH"/>
    <property type="match status" value="1"/>
</dbReference>
<organism evidence="5 6">
    <name type="scientific">Phialemonium thermophilum</name>
    <dbReference type="NCBI Taxonomy" id="223376"/>
    <lineage>
        <taxon>Eukaryota</taxon>
        <taxon>Fungi</taxon>
        <taxon>Dikarya</taxon>
        <taxon>Ascomycota</taxon>
        <taxon>Pezizomycotina</taxon>
        <taxon>Sordariomycetes</taxon>
        <taxon>Sordariomycetidae</taxon>
        <taxon>Cephalothecales</taxon>
        <taxon>Cephalothecaceae</taxon>
        <taxon>Phialemonium</taxon>
    </lineage>
</organism>
<evidence type="ECO:0008006" key="7">
    <source>
        <dbReference type="Google" id="ProtNLM"/>
    </source>
</evidence>
<feature type="domain" description="CTLH" evidence="4">
    <location>
        <begin position="288"/>
        <end position="341"/>
    </location>
</feature>
<dbReference type="SMART" id="SM00449">
    <property type="entry name" value="SPRY"/>
    <property type="match status" value="1"/>
</dbReference>
<dbReference type="Proteomes" id="UP001586593">
    <property type="component" value="Unassembled WGS sequence"/>
</dbReference>
<name>A0ABR3WMI6_9PEZI</name>
<dbReference type="PANTHER" id="PTHR12864">
    <property type="entry name" value="RAN BINDING PROTEIN 9-RELATED"/>
    <property type="match status" value="1"/>
</dbReference>